<dbReference type="Gramene" id="TraesJUL6D03G03697110.1">
    <property type="protein sequence ID" value="TraesJUL6D03G03697110.1.CDS1"/>
    <property type="gene ID" value="TraesJUL6D03G03697110"/>
</dbReference>
<dbReference type="Gramene" id="TraesNOR6D03G03702490.1">
    <property type="protein sequence ID" value="TraesNOR6D03G03702490.1.CDS1"/>
    <property type="gene ID" value="TraesNOR6D03G03702490"/>
</dbReference>
<dbReference type="OrthoDB" id="684434at2759"/>
<dbReference type="Gramene" id="TraesCLE_scaffold_004836_01G000500.1">
    <property type="protein sequence ID" value="TraesCLE_scaffold_004836_01G000500.1"/>
    <property type="gene ID" value="TraesCLE_scaffold_004836_01G000500"/>
</dbReference>
<dbReference type="Gramene" id="TraesARI6D03G03629710.1">
    <property type="protein sequence ID" value="TraesARI6D03G03629710.1.CDS1"/>
    <property type="gene ID" value="TraesARI6D03G03629710"/>
</dbReference>
<dbReference type="PANTHER" id="PTHR34791">
    <property type="entry name" value="OS02G0272100 PROTEIN"/>
    <property type="match status" value="1"/>
</dbReference>
<dbReference type="OMA" id="LADGACW"/>
<dbReference type="Proteomes" id="UP000019116">
    <property type="component" value="Chromosome 6D"/>
</dbReference>
<feature type="region of interest" description="Disordered" evidence="1">
    <location>
        <begin position="315"/>
        <end position="371"/>
    </location>
</feature>
<organism evidence="2">
    <name type="scientific">Triticum aestivum</name>
    <name type="common">Wheat</name>
    <dbReference type="NCBI Taxonomy" id="4565"/>
    <lineage>
        <taxon>Eukaryota</taxon>
        <taxon>Viridiplantae</taxon>
        <taxon>Streptophyta</taxon>
        <taxon>Embryophyta</taxon>
        <taxon>Tracheophyta</taxon>
        <taxon>Spermatophyta</taxon>
        <taxon>Magnoliopsida</taxon>
        <taxon>Liliopsida</taxon>
        <taxon>Poales</taxon>
        <taxon>Poaceae</taxon>
        <taxon>BOP clade</taxon>
        <taxon>Pooideae</taxon>
        <taxon>Triticodae</taxon>
        <taxon>Triticeae</taxon>
        <taxon>Triticinae</taxon>
        <taxon>Triticum</taxon>
    </lineage>
</organism>
<evidence type="ECO:0000256" key="1">
    <source>
        <dbReference type="SAM" id="MobiDB-lite"/>
    </source>
</evidence>
<evidence type="ECO:0000313" key="3">
    <source>
        <dbReference type="Proteomes" id="UP000019116"/>
    </source>
</evidence>
<feature type="compositionally biased region" description="Basic residues" evidence="1">
    <location>
        <begin position="341"/>
        <end position="353"/>
    </location>
</feature>
<feature type="compositionally biased region" description="Acidic residues" evidence="1">
    <location>
        <begin position="315"/>
        <end position="325"/>
    </location>
</feature>
<dbReference type="Gramene" id="TraesCS6D03G0143400.1">
    <property type="protein sequence ID" value="TraesCS6D03G0143400.1.CDS1"/>
    <property type="gene ID" value="TraesCS6D03G0143400"/>
</dbReference>
<accession>A0A3B6QAI1</accession>
<dbReference type="Gene3D" id="3.40.1000.30">
    <property type="match status" value="1"/>
</dbReference>
<dbReference type="Gramene" id="TraesWEE_scaffold_021105_01G000200.1">
    <property type="protein sequence ID" value="TraesWEE_scaffold_021105_01G000200.1"/>
    <property type="gene ID" value="TraesWEE_scaffold_021105_01G000200"/>
</dbReference>
<dbReference type="Gramene" id="TraesMACUn03G04496510.1">
    <property type="protein sequence ID" value="TraesMACUn03G04496510.1.CDS1"/>
    <property type="gene ID" value="TraesMACUn03G04496510"/>
</dbReference>
<dbReference type="Gramene" id="TraesCS6D02G068800.1">
    <property type="protein sequence ID" value="TraesCS6D02G068800.1.cds1"/>
    <property type="gene ID" value="TraesCS6D02G068800"/>
</dbReference>
<dbReference type="Gramene" id="TraesROB_scaffold_000636_01G000500.1">
    <property type="protein sequence ID" value="TraesROB_scaffold_000636_01G000500.1"/>
    <property type="gene ID" value="TraesROB_scaffold_000636_01G000500"/>
</dbReference>
<reference evidence="2" key="1">
    <citation type="submission" date="2018-08" db="EMBL/GenBank/DDBJ databases">
        <authorList>
            <person name="Rossello M."/>
        </authorList>
    </citation>
    <scope>NUCLEOTIDE SEQUENCE [LARGE SCALE GENOMIC DNA]</scope>
    <source>
        <strain evidence="2">cv. Chinese Spring</strain>
    </source>
</reference>
<dbReference type="Gramene" id="TraesSTAUn03G04508730.1">
    <property type="protein sequence ID" value="TraesSTAUn03G04508730.1.CDS1"/>
    <property type="gene ID" value="TraesSTAUn03G04508730"/>
</dbReference>
<dbReference type="SUPFAM" id="SSF81383">
    <property type="entry name" value="F-box domain"/>
    <property type="match status" value="1"/>
</dbReference>
<dbReference type="EnsemblPlants" id="TraesCS6D02G068800.1">
    <property type="protein sequence ID" value="TraesCS6D02G068800.1.cds1"/>
    <property type="gene ID" value="TraesCS6D02G068800"/>
</dbReference>
<evidence type="ECO:0000313" key="2">
    <source>
        <dbReference type="EnsemblPlants" id="TraesCS6D02G068800.1.cds1"/>
    </source>
</evidence>
<reference evidence="2" key="2">
    <citation type="submission" date="2018-10" db="UniProtKB">
        <authorList>
            <consortium name="EnsemblPlants"/>
        </authorList>
    </citation>
    <scope>IDENTIFICATION</scope>
</reference>
<name>A0A3B6QAI1_WHEAT</name>
<dbReference type="Gramene" id="TraesLACUn03G04467420.1">
    <property type="protein sequence ID" value="TraesLACUn03G04467420.1.CDS1"/>
    <property type="gene ID" value="TraesLACUn03G04467420"/>
</dbReference>
<dbReference type="Gramene" id="TraesPARA_EIv1.0_2207380.1">
    <property type="protein sequence ID" value="TraesPARA_EIv1.0_2207380.1.CDS1"/>
    <property type="gene ID" value="TraesPARA_EIv1.0_2207380"/>
</dbReference>
<dbReference type="Gramene" id="TraesCAD_scaffold_000174_01G000500.1">
    <property type="protein sequence ID" value="TraesCAD_scaffold_000174_01G000500.1"/>
    <property type="gene ID" value="TraesCAD_scaffold_000174_01G000500"/>
</dbReference>
<keyword evidence="3" id="KW-1185">Reference proteome</keyword>
<dbReference type="AlphaFoldDB" id="A0A3B6QAI1"/>
<dbReference type="Gramene" id="TraesRN6D0100160800.1">
    <property type="protein sequence ID" value="TraesRN6D0100160800.1"/>
    <property type="gene ID" value="TraesRN6D0100160800"/>
</dbReference>
<evidence type="ECO:0008006" key="4">
    <source>
        <dbReference type="Google" id="ProtNLM"/>
    </source>
</evidence>
<dbReference type="PANTHER" id="PTHR34791:SF7">
    <property type="entry name" value="F-BOX DOMAIN-CONTAINING PROTEIN"/>
    <property type="match status" value="1"/>
</dbReference>
<sequence length="371" mass="41380">MSSLVSPLHGLVDANQWDGERLLGRLVIVLHAAFLESGFIVARRHSGDPSYTCRLPTEVGATASTLTLEYTAPQLLPRHDMDGAALRMCTNGRHVIFYLQLQVCSVRIRTYWVCLDALSLAPLLSGGLDDTGRKLLRSDGSRTATLWRSVTGGFCRRILSDICREHGVVPGRAPRAPTLTSLPGDAMVAIVERLADGKDLASVESTCTELRRFVADRDRQLWLPRYKALPGNTLWWSLLCDIDSDDDLPAASWKEMFVWATRQREHRLVLPTPSPFRSSPWYSSFNGRVDDDVEEDDSFEELPVDAAACFGEMMTDTDTDTEDDGGTNTTGRHSKPPATKSHGKQKQQGRRTRTVTGAIHSPSSRYRWKHR</sequence>
<dbReference type="InterPro" id="IPR036047">
    <property type="entry name" value="F-box-like_dom_sf"/>
</dbReference>
<dbReference type="Gramene" id="TraesLDM6D03G03665520.1">
    <property type="protein sequence ID" value="TraesLDM6D03G03665520.1.CDS1"/>
    <property type="gene ID" value="TraesLDM6D03G03665520"/>
</dbReference>
<dbReference type="Gramene" id="TraesJAGUn03G04523650.1">
    <property type="protein sequence ID" value="TraesJAGUn03G04523650.1.CDS1"/>
    <property type="gene ID" value="TraesJAGUn03G04523650"/>
</dbReference>
<protein>
    <recommendedName>
        <fullName evidence="4">F-box domain-containing protein</fullName>
    </recommendedName>
</protein>
<proteinExistence type="predicted"/>